<evidence type="ECO:0000313" key="1">
    <source>
        <dbReference type="EMBL" id="ALU44340.1"/>
    </source>
</evidence>
<dbReference type="EMBL" id="CP013611">
    <property type="protein sequence ID" value="ALU44340.1"/>
    <property type="molecule type" value="Genomic_DNA"/>
</dbReference>
<name>A0A0U2X8T5_9GAMM</name>
<proteinExistence type="predicted"/>
<reference evidence="1 2" key="1">
    <citation type="submission" date="2015-12" db="EMBL/GenBank/DDBJ databases">
        <title>Complete genome sequence of Pseudoalteromonas rubra SCSIO 6842, harboring a conjugative plasmid.</title>
        <authorList>
            <person name="Li B."/>
            <person name="Wang X."/>
        </authorList>
    </citation>
    <scope>NUCLEOTIDE SEQUENCE [LARGE SCALE GENOMIC DNA]</scope>
    <source>
        <strain evidence="1 2">SCSIO 6842</strain>
    </source>
</reference>
<dbReference type="KEGG" id="prr:AT705_16075"/>
<organism evidence="1 2">
    <name type="scientific">Pseudoalteromonas rubra</name>
    <dbReference type="NCBI Taxonomy" id="43658"/>
    <lineage>
        <taxon>Bacteria</taxon>
        <taxon>Pseudomonadati</taxon>
        <taxon>Pseudomonadota</taxon>
        <taxon>Gammaproteobacteria</taxon>
        <taxon>Alteromonadales</taxon>
        <taxon>Pseudoalteromonadaceae</taxon>
        <taxon>Pseudoalteromonas</taxon>
    </lineage>
</organism>
<accession>A0A0U2X8T5</accession>
<dbReference type="RefSeq" id="WP_058797351.1">
    <property type="nucleotide sequence ID" value="NZ_CP013611.1"/>
</dbReference>
<gene>
    <name evidence="1" type="ORF">AT705_16075</name>
</gene>
<dbReference type="Proteomes" id="UP000069015">
    <property type="component" value="Chromosome 1"/>
</dbReference>
<sequence length="73" mass="8487">MWLCGDEQSESERSMLDADISEFRIRLASISWFTRVLNEGIARRANKEGWSTGHLIILPMTVKSWLHKILQVK</sequence>
<protein>
    <submittedName>
        <fullName evidence="1">Uncharacterized protein</fullName>
    </submittedName>
</protein>
<evidence type="ECO:0000313" key="2">
    <source>
        <dbReference type="Proteomes" id="UP000069015"/>
    </source>
</evidence>
<dbReference type="AlphaFoldDB" id="A0A0U2X8T5"/>